<gene>
    <name evidence="2" type="ORF">Rhow_008501</name>
</gene>
<feature type="domain" description="HTH iclR-type" evidence="1">
    <location>
        <begin position="24"/>
        <end position="60"/>
    </location>
</feature>
<dbReference type="Pfam" id="PF09339">
    <property type="entry name" value="HTH_IclR"/>
    <property type="match status" value="1"/>
</dbReference>
<sequence length="154" mass="17201">MDTIDHKAVAALDAAAARRRVADLDVLRAVAEANAAHITQRVIHEHLGISQPTIHRMLRTVLENPALLDRTPTEVIDRRTAGQISDTEMMQVLLDWTFTFGHVPVSGDISADAYEPGSWDEIERAYYRGLLTDDEISRLMERNKDALQQAARSA</sequence>
<dbReference type="SUPFAM" id="SSF46785">
    <property type="entry name" value="Winged helix' DNA-binding domain"/>
    <property type="match status" value="1"/>
</dbReference>
<protein>
    <recommendedName>
        <fullName evidence="1">HTH iclR-type domain-containing protein</fullName>
    </recommendedName>
</protein>
<reference evidence="2 3" key="1">
    <citation type="submission" date="2018-11" db="EMBL/GenBank/DDBJ databases">
        <title>Microbial catabolism of amino acid.</title>
        <authorList>
            <person name="Hibi M."/>
            <person name="Ogawa J."/>
        </authorList>
    </citation>
    <scope>NUCLEOTIDE SEQUENCE [LARGE SCALE GENOMIC DNA]</scope>
    <source>
        <strain evidence="2 3">C31-06</strain>
    </source>
</reference>
<name>A0A402CKT1_RHOWR</name>
<proteinExistence type="predicted"/>
<keyword evidence="3" id="KW-1185">Reference proteome</keyword>
<comment type="caution">
    <text evidence="2">The sequence shown here is derived from an EMBL/GenBank/DDBJ whole genome shotgun (WGS) entry which is preliminary data.</text>
</comment>
<dbReference type="Proteomes" id="UP000287519">
    <property type="component" value="Unassembled WGS sequence"/>
</dbReference>
<dbReference type="Gene3D" id="1.10.10.10">
    <property type="entry name" value="Winged helix-like DNA-binding domain superfamily/Winged helix DNA-binding domain"/>
    <property type="match status" value="1"/>
</dbReference>
<organism evidence="2 3">
    <name type="scientific">Rhodococcus wratislaviensis</name>
    <name type="common">Tsukamurella wratislaviensis</name>
    <dbReference type="NCBI Taxonomy" id="44752"/>
    <lineage>
        <taxon>Bacteria</taxon>
        <taxon>Bacillati</taxon>
        <taxon>Actinomycetota</taxon>
        <taxon>Actinomycetes</taxon>
        <taxon>Mycobacteriales</taxon>
        <taxon>Nocardiaceae</taxon>
        <taxon>Rhodococcus</taxon>
    </lineage>
</organism>
<dbReference type="InterPro" id="IPR005471">
    <property type="entry name" value="Tscrpt_reg_IclR_N"/>
</dbReference>
<dbReference type="GO" id="GO:0003677">
    <property type="term" value="F:DNA binding"/>
    <property type="evidence" value="ECO:0007669"/>
    <property type="project" value="InterPro"/>
</dbReference>
<evidence type="ECO:0000259" key="1">
    <source>
        <dbReference type="Pfam" id="PF09339"/>
    </source>
</evidence>
<accession>A0A402CKT1</accession>
<dbReference type="InterPro" id="IPR036388">
    <property type="entry name" value="WH-like_DNA-bd_sf"/>
</dbReference>
<dbReference type="GO" id="GO:0006355">
    <property type="term" value="P:regulation of DNA-templated transcription"/>
    <property type="evidence" value="ECO:0007669"/>
    <property type="project" value="InterPro"/>
</dbReference>
<dbReference type="EMBL" id="BHYM01000089">
    <property type="protein sequence ID" value="GCE44203.1"/>
    <property type="molecule type" value="Genomic_DNA"/>
</dbReference>
<evidence type="ECO:0000313" key="3">
    <source>
        <dbReference type="Proteomes" id="UP000287519"/>
    </source>
</evidence>
<dbReference type="InterPro" id="IPR036390">
    <property type="entry name" value="WH_DNA-bd_sf"/>
</dbReference>
<dbReference type="RefSeq" id="WP_225858480.1">
    <property type="nucleotide sequence ID" value="NZ_BHYM01000089.1"/>
</dbReference>
<evidence type="ECO:0000313" key="2">
    <source>
        <dbReference type="EMBL" id="GCE44203.1"/>
    </source>
</evidence>
<dbReference type="AlphaFoldDB" id="A0A402CKT1"/>